<dbReference type="InParanoid" id="D6TDQ6"/>
<evidence type="ECO:0000256" key="1">
    <source>
        <dbReference type="ARBA" id="ARBA00001947"/>
    </source>
</evidence>
<dbReference type="InterPro" id="IPR050083">
    <property type="entry name" value="HtpX_protease"/>
</dbReference>
<dbReference type="PANTHER" id="PTHR43221:SF2">
    <property type="entry name" value="PROTEASE HTPX HOMOLOG"/>
    <property type="match status" value="1"/>
</dbReference>
<dbReference type="STRING" id="485913.Krac_11798"/>
<dbReference type="EMBL" id="ADVG01000001">
    <property type="protein sequence ID" value="EFH90188.1"/>
    <property type="molecule type" value="Genomic_DNA"/>
</dbReference>
<keyword evidence="3" id="KW-0645">Protease</keyword>
<evidence type="ECO:0000256" key="12">
    <source>
        <dbReference type="SAM" id="Phobius"/>
    </source>
</evidence>
<dbReference type="Proteomes" id="UP000004508">
    <property type="component" value="Unassembled WGS sequence"/>
</dbReference>
<comment type="cofactor">
    <cofactor evidence="1">
        <name>Zn(2+)</name>
        <dbReference type="ChEBI" id="CHEBI:29105"/>
    </cofactor>
</comment>
<keyword evidence="9" id="KW-0482">Metalloprotease</keyword>
<organism evidence="14 15">
    <name type="scientific">Ktedonobacter racemifer DSM 44963</name>
    <dbReference type="NCBI Taxonomy" id="485913"/>
    <lineage>
        <taxon>Bacteria</taxon>
        <taxon>Bacillati</taxon>
        <taxon>Chloroflexota</taxon>
        <taxon>Ktedonobacteria</taxon>
        <taxon>Ktedonobacterales</taxon>
        <taxon>Ktedonobacteraceae</taxon>
        <taxon>Ktedonobacter</taxon>
    </lineage>
</organism>
<evidence type="ECO:0000256" key="3">
    <source>
        <dbReference type="ARBA" id="ARBA00022670"/>
    </source>
</evidence>
<evidence type="ECO:0000256" key="9">
    <source>
        <dbReference type="ARBA" id="ARBA00023049"/>
    </source>
</evidence>
<evidence type="ECO:0000256" key="10">
    <source>
        <dbReference type="ARBA" id="ARBA00023136"/>
    </source>
</evidence>
<dbReference type="GO" id="GO:0004222">
    <property type="term" value="F:metalloendopeptidase activity"/>
    <property type="evidence" value="ECO:0007669"/>
    <property type="project" value="InterPro"/>
</dbReference>
<evidence type="ECO:0000256" key="2">
    <source>
        <dbReference type="ARBA" id="ARBA00022475"/>
    </source>
</evidence>
<keyword evidence="7" id="KW-0862">Zinc</keyword>
<proteinExistence type="predicted"/>
<dbReference type="AlphaFoldDB" id="D6TDQ6"/>
<dbReference type="SUPFAM" id="SSF81923">
    <property type="entry name" value="Double Clp-N motif"/>
    <property type="match status" value="1"/>
</dbReference>
<dbReference type="InterPro" id="IPR004176">
    <property type="entry name" value="Clp_R_N"/>
</dbReference>
<feature type="transmembrane region" description="Helical" evidence="12">
    <location>
        <begin position="303"/>
        <end position="327"/>
    </location>
</feature>
<evidence type="ECO:0000259" key="13">
    <source>
        <dbReference type="PROSITE" id="PS51903"/>
    </source>
</evidence>
<dbReference type="Gene3D" id="3.30.2010.10">
    <property type="entry name" value="Metalloproteases ('zincins'), catalytic domain"/>
    <property type="match status" value="1"/>
</dbReference>
<feature type="transmembrane region" description="Helical" evidence="12">
    <location>
        <begin position="278"/>
        <end position="297"/>
    </location>
</feature>
<evidence type="ECO:0000256" key="4">
    <source>
        <dbReference type="ARBA" id="ARBA00022692"/>
    </source>
</evidence>
<keyword evidence="6" id="KW-0378">Hydrolase</keyword>
<dbReference type="RefSeq" id="WP_007907312.1">
    <property type="nucleotide sequence ID" value="NZ_ADVG01000001.1"/>
</dbReference>
<reference evidence="14 15" key="1">
    <citation type="journal article" date="2011" name="Stand. Genomic Sci.">
        <title>Non-contiguous finished genome sequence and contextual data of the filamentous soil bacterium Ktedonobacter racemifer type strain (SOSP1-21).</title>
        <authorList>
            <person name="Chang Y.J."/>
            <person name="Land M."/>
            <person name="Hauser L."/>
            <person name="Chertkov O."/>
            <person name="Del Rio T.G."/>
            <person name="Nolan M."/>
            <person name="Copeland A."/>
            <person name="Tice H."/>
            <person name="Cheng J.F."/>
            <person name="Lucas S."/>
            <person name="Han C."/>
            <person name="Goodwin L."/>
            <person name="Pitluck S."/>
            <person name="Ivanova N."/>
            <person name="Ovchinikova G."/>
            <person name="Pati A."/>
            <person name="Chen A."/>
            <person name="Palaniappan K."/>
            <person name="Mavromatis K."/>
            <person name="Liolios K."/>
            <person name="Brettin T."/>
            <person name="Fiebig A."/>
            <person name="Rohde M."/>
            <person name="Abt B."/>
            <person name="Goker M."/>
            <person name="Detter J.C."/>
            <person name="Woyke T."/>
            <person name="Bristow J."/>
            <person name="Eisen J.A."/>
            <person name="Markowitz V."/>
            <person name="Hugenholtz P."/>
            <person name="Kyrpides N.C."/>
            <person name="Klenk H.P."/>
            <person name="Lapidus A."/>
        </authorList>
    </citation>
    <scope>NUCLEOTIDE SEQUENCE [LARGE SCALE GENOMIC DNA]</scope>
    <source>
        <strain evidence="15">DSM 44963</strain>
    </source>
</reference>
<sequence>MSTLNQFADAAKSLINRAEKEARALGATELEPDHFWLGLLSEREGRAAEILSHLTLEPASLYANLHARLTQDEGAPTEGKIGLSERSRIVVGRTVRLKDTALGVVINPEHFLLALWYEEQSQGVKMLQEAGLTLEDILRQPGLSAADLASLRLEAQDVPPAKPDDASRRRMRRLNLARQYYIPFAWLGWIILIFVLLLVFVDSHIDSIGYALLALFTSEPFLLAQPRPEWFPWLALGTVMFGYSLWYLLCLPLHWVYATVLPRLVRQKTSRSLFSSTLRWLMAYSLNHIFKLAQFLLSFEVIYALFILFPSTWWLMSTLYFALFYLVRVYVLSRFPITLFTRLVPVPEGPLNERLSALLKRTGTRVAGFYVKEAKDAKSGSTTLAANAHLIQWGLQKRIVFTDTFYQKFPLDEQEVILAHELGHLIHQDILRRVGWRTLFSGLTLLACQQILFVTFPTTTRLYLFFLQFDGQSMAKAGLCYGIGVGFFVLHRWLRRRQEYRADEYALQTTQNVEAFKRSKQRLAHYRVWPISNSRLQRLTSTHPTTQQRLAHADAFAQRQAKSPAPLAPAEA</sequence>
<feature type="transmembrane region" description="Helical" evidence="12">
    <location>
        <begin position="180"/>
        <end position="201"/>
    </location>
</feature>
<keyword evidence="8 12" id="KW-1133">Transmembrane helix</keyword>
<keyword evidence="10 12" id="KW-0472">Membrane</keyword>
<evidence type="ECO:0000256" key="5">
    <source>
        <dbReference type="ARBA" id="ARBA00022723"/>
    </source>
</evidence>
<evidence type="ECO:0000256" key="6">
    <source>
        <dbReference type="ARBA" id="ARBA00022801"/>
    </source>
</evidence>
<accession>D6TDQ6</accession>
<keyword evidence="11" id="KW-0677">Repeat</keyword>
<dbReference type="GO" id="GO:0046872">
    <property type="term" value="F:metal ion binding"/>
    <property type="evidence" value="ECO:0007669"/>
    <property type="project" value="UniProtKB-KW"/>
</dbReference>
<keyword evidence="2" id="KW-1003">Cell membrane</keyword>
<evidence type="ECO:0000256" key="8">
    <source>
        <dbReference type="ARBA" id="ARBA00022989"/>
    </source>
</evidence>
<dbReference type="PANTHER" id="PTHR43221">
    <property type="entry name" value="PROTEASE HTPX"/>
    <property type="match status" value="1"/>
</dbReference>
<feature type="transmembrane region" description="Helical" evidence="12">
    <location>
        <begin position="474"/>
        <end position="494"/>
    </location>
</feature>
<evidence type="ECO:0000313" key="15">
    <source>
        <dbReference type="Proteomes" id="UP000004508"/>
    </source>
</evidence>
<feature type="domain" description="Clp R" evidence="13">
    <location>
        <begin position="4"/>
        <end position="154"/>
    </location>
</feature>
<comment type="caution">
    <text evidence="14">The sequence shown here is derived from an EMBL/GenBank/DDBJ whole genome shotgun (WGS) entry which is preliminary data.</text>
</comment>
<dbReference type="Gene3D" id="1.10.1780.10">
    <property type="entry name" value="Clp, N-terminal domain"/>
    <property type="match status" value="1"/>
</dbReference>
<keyword evidence="15" id="KW-1185">Reference proteome</keyword>
<dbReference type="Pfam" id="PF01435">
    <property type="entry name" value="Peptidase_M48"/>
    <property type="match status" value="1"/>
</dbReference>
<dbReference type="eggNOG" id="COG0501">
    <property type="taxonomic scope" value="Bacteria"/>
</dbReference>
<dbReference type="GO" id="GO:0006508">
    <property type="term" value="P:proteolysis"/>
    <property type="evidence" value="ECO:0007669"/>
    <property type="project" value="UniProtKB-KW"/>
</dbReference>
<keyword evidence="5" id="KW-0479">Metal-binding</keyword>
<name>D6TDQ6_KTERA</name>
<feature type="transmembrane region" description="Helical" evidence="12">
    <location>
        <begin position="434"/>
        <end position="454"/>
    </location>
</feature>
<keyword evidence="4 12" id="KW-0812">Transmembrane</keyword>
<dbReference type="PROSITE" id="PS51903">
    <property type="entry name" value="CLP_R"/>
    <property type="match status" value="1"/>
</dbReference>
<gene>
    <name evidence="14" type="ORF">Krac_11798</name>
</gene>
<evidence type="ECO:0000256" key="11">
    <source>
        <dbReference type="PROSITE-ProRule" id="PRU01251"/>
    </source>
</evidence>
<feature type="transmembrane region" description="Helical" evidence="12">
    <location>
        <begin position="230"/>
        <end position="257"/>
    </location>
</feature>
<protein>
    <submittedName>
        <fullName evidence="14">Clp domain protein</fullName>
    </submittedName>
</protein>
<dbReference type="InterPro" id="IPR036628">
    <property type="entry name" value="Clp_N_dom_sf"/>
</dbReference>
<dbReference type="InterPro" id="IPR001915">
    <property type="entry name" value="Peptidase_M48"/>
</dbReference>
<evidence type="ECO:0000313" key="14">
    <source>
        <dbReference type="EMBL" id="EFH90188.1"/>
    </source>
</evidence>
<dbReference type="Pfam" id="PF02861">
    <property type="entry name" value="Clp_N"/>
    <property type="match status" value="1"/>
</dbReference>
<evidence type="ECO:0000256" key="7">
    <source>
        <dbReference type="ARBA" id="ARBA00022833"/>
    </source>
</evidence>